<comment type="function">
    <text evidence="2">Mediates coordination of peptidoglycan synthesis and outer membrane constriction during cell division.</text>
</comment>
<dbReference type="HAMAP" id="MF_02066">
    <property type="entry name" value="CpoB"/>
    <property type="match status" value="1"/>
</dbReference>
<dbReference type="InterPro" id="IPR039565">
    <property type="entry name" value="BamD-like"/>
</dbReference>
<dbReference type="GO" id="GO:0070206">
    <property type="term" value="P:protein trimerization"/>
    <property type="evidence" value="ECO:0007669"/>
    <property type="project" value="InterPro"/>
</dbReference>
<keyword evidence="1 2" id="KW-0732">Signal</keyword>
<keyword evidence="2" id="KW-0131">Cell cycle</keyword>
<dbReference type="NCBIfam" id="TIGR02795">
    <property type="entry name" value="tol_pal_ybgF"/>
    <property type="match status" value="1"/>
</dbReference>
<sequence length="255" mass="28852" precursor="true">MISKLTITSVALLFASQVFSQAHVVDPQPQPGMAAKPQKMPEEVAPSPQSQSEIYYQLQLLQQEVLQLRGMVEEQAHELKRLKQQRLDDYLDLDRRLSKVGQGDFTGTKTTPTDIRSTAESAAAASAGAPEQELQEYKDAIDLVLRKQDYKNAVIALKQHLDNYPKGRYAANAQYWLGELYLKDNELEQSRQWFSRLLGEFPNHTKVPDAKYKLGRVYDMMGDKATAKKMLQEVVASKTSASNLARDYLDTHFAE</sequence>
<feature type="region of interest" description="Disordered" evidence="4">
    <location>
        <begin position="29"/>
        <end position="48"/>
    </location>
</feature>
<dbReference type="GO" id="GO:0030288">
    <property type="term" value="C:outer membrane-bounded periplasmic space"/>
    <property type="evidence" value="ECO:0007669"/>
    <property type="project" value="UniProtKB-UniRule"/>
</dbReference>
<evidence type="ECO:0000313" key="7">
    <source>
        <dbReference type="EMBL" id="MDO6424820.1"/>
    </source>
</evidence>
<comment type="subcellular location">
    <subcellularLocation>
        <location evidence="2">Periplasm</location>
    </subcellularLocation>
</comment>
<evidence type="ECO:0000256" key="4">
    <source>
        <dbReference type="SAM" id="MobiDB-lite"/>
    </source>
</evidence>
<dbReference type="InterPro" id="IPR034706">
    <property type="entry name" value="CpoB"/>
</dbReference>
<evidence type="ECO:0000256" key="1">
    <source>
        <dbReference type="ARBA" id="ARBA00022729"/>
    </source>
</evidence>
<evidence type="ECO:0000256" key="3">
    <source>
        <dbReference type="PROSITE-ProRule" id="PRU00339"/>
    </source>
</evidence>
<keyword evidence="2" id="KW-0175">Coiled coil</keyword>
<keyword evidence="2" id="KW-0132">Cell division</keyword>
<evidence type="ECO:0000313" key="8">
    <source>
        <dbReference type="Proteomes" id="UP001169760"/>
    </source>
</evidence>
<keyword evidence="2" id="KW-0574">Periplasm</keyword>
<protein>
    <recommendedName>
        <fullName evidence="2">Cell division coordinator CpoB</fullName>
    </recommendedName>
</protein>
<dbReference type="Proteomes" id="UP001169760">
    <property type="component" value="Unassembled WGS sequence"/>
</dbReference>
<dbReference type="Pfam" id="PF16331">
    <property type="entry name" value="TolA_bind_tri"/>
    <property type="match status" value="1"/>
</dbReference>
<feature type="domain" description="YbgF trimerisation" evidence="6">
    <location>
        <begin position="48"/>
        <end position="100"/>
    </location>
</feature>
<evidence type="ECO:0000256" key="2">
    <source>
        <dbReference type="HAMAP-Rule" id="MF_02066"/>
    </source>
</evidence>
<gene>
    <name evidence="7" type="primary">ybgF</name>
    <name evidence="2" type="synonym">cpoB</name>
    <name evidence="7" type="ORF">Q4521_20190</name>
</gene>
<keyword evidence="3" id="KW-0802">TPR repeat</keyword>
<dbReference type="InterPro" id="IPR014162">
    <property type="entry name" value="CpoB_C"/>
</dbReference>
<feature type="repeat" description="TPR" evidence="3">
    <location>
        <begin position="171"/>
        <end position="204"/>
    </location>
</feature>
<dbReference type="Gene3D" id="1.20.5.110">
    <property type="match status" value="1"/>
</dbReference>
<dbReference type="GO" id="GO:0043093">
    <property type="term" value="P:FtsZ-dependent cytokinesis"/>
    <property type="evidence" value="ECO:0007669"/>
    <property type="project" value="UniProtKB-UniRule"/>
</dbReference>
<feature type="coiled-coil region" evidence="2">
    <location>
        <begin position="58"/>
        <end position="85"/>
    </location>
</feature>
<feature type="domain" description="Outer membrane lipoprotein BamD-like" evidence="5">
    <location>
        <begin position="137"/>
        <end position="254"/>
    </location>
</feature>
<dbReference type="InterPro" id="IPR011990">
    <property type="entry name" value="TPR-like_helical_dom_sf"/>
</dbReference>
<dbReference type="AlphaFoldDB" id="A0AAW7XC58"/>
<reference evidence="7" key="1">
    <citation type="submission" date="2023-07" db="EMBL/GenBank/DDBJ databases">
        <title>Genome content predicts the carbon catabolic preferences of heterotrophic bacteria.</title>
        <authorList>
            <person name="Gralka M."/>
        </authorList>
    </citation>
    <scope>NUCLEOTIDE SEQUENCE</scope>
    <source>
        <strain evidence="7">I3M17_2</strain>
    </source>
</reference>
<evidence type="ECO:0000259" key="5">
    <source>
        <dbReference type="Pfam" id="PF13525"/>
    </source>
</evidence>
<dbReference type="InterPro" id="IPR032519">
    <property type="entry name" value="YbgF_tri"/>
</dbReference>
<organism evidence="7 8">
    <name type="scientific">Saccharophagus degradans</name>
    <dbReference type="NCBI Taxonomy" id="86304"/>
    <lineage>
        <taxon>Bacteria</taxon>
        <taxon>Pseudomonadati</taxon>
        <taxon>Pseudomonadota</taxon>
        <taxon>Gammaproteobacteria</taxon>
        <taxon>Cellvibrionales</taxon>
        <taxon>Cellvibrionaceae</taxon>
        <taxon>Saccharophagus</taxon>
    </lineage>
</organism>
<comment type="similarity">
    <text evidence="2">Belongs to the CpoB family.</text>
</comment>
<proteinExistence type="inferred from homology"/>
<dbReference type="InterPro" id="IPR019734">
    <property type="entry name" value="TPR_rpt"/>
</dbReference>
<feature type="chain" id="PRO_5043065274" description="Cell division coordinator CpoB" evidence="2">
    <location>
        <begin position="21"/>
        <end position="255"/>
    </location>
</feature>
<dbReference type="EMBL" id="JAUOPB010000018">
    <property type="protein sequence ID" value="MDO6424820.1"/>
    <property type="molecule type" value="Genomic_DNA"/>
</dbReference>
<comment type="caution">
    <text evidence="7">The sequence shown here is derived from an EMBL/GenBank/DDBJ whole genome shotgun (WGS) entry which is preliminary data.</text>
</comment>
<dbReference type="Pfam" id="PF13525">
    <property type="entry name" value="YfiO"/>
    <property type="match status" value="1"/>
</dbReference>
<dbReference type="SUPFAM" id="SSF48452">
    <property type="entry name" value="TPR-like"/>
    <property type="match status" value="1"/>
</dbReference>
<evidence type="ECO:0000259" key="6">
    <source>
        <dbReference type="Pfam" id="PF16331"/>
    </source>
</evidence>
<dbReference type="Gene3D" id="1.25.40.10">
    <property type="entry name" value="Tetratricopeptide repeat domain"/>
    <property type="match status" value="1"/>
</dbReference>
<name>A0AAW7XC58_9GAMM</name>
<feature type="signal peptide" evidence="2">
    <location>
        <begin position="1"/>
        <end position="20"/>
    </location>
</feature>
<dbReference type="PROSITE" id="PS50005">
    <property type="entry name" value="TPR"/>
    <property type="match status" value="1"/>
</dbReference>
<dbReference type="RefSeq" id="WP_303494040.1">
    <property type="nucleotide sequence ID" value="NZ_JAUOPB010000018.1"/>
</dbReference>
<accession>A0AAW7XC58</accession>